<organism evidence="2 3">
    <name type="scientific">Parashewanella curva</name>
    <dbReference type="NCBI Taxonomy" id="2338552"/>
    <lineage>
        <taxon>Bacteria</taxon>
        <taxon>Pseudomonadati</taxon>
        <taxon>Pseudomonadota</taxon>
        <taxon>Gammaproteobacteria</taxon>
        <taxon>Alteromonadales</taxon>
        <taxon>Shewanellaceae</taxon>
        <taxon>Parashewanella</taxon>
    </lineage>
</organism>
<evidence type="ECO:0000313" key="2">
    <source>
        <dbReference type="EMBL" id="RLV57972.1"/>
    </source>
</evidence>
<name>A0A3L8PV94_9GAMM</name>
<feature type="signal peptide" evidence="1">
    <location>
        <begin position="1"/>
        <end position="22"/>
    </location>
</feature>
<keyword evidence="1" id="KW-0732">Signal</keyword>
<dbReference type="RefSeq" id="WP_121840697.1">
    <property type="nucleotide sequence ID" value="NZ_ML014861.1"/>
</dbReference>
<dbReference type="Proteomes" id="UP000281474">
    <property type="component" value="Unassembled WGS sequence"/>
</dbReference>
<feature type="chain" id="PRO_5018283057" description="DUF4431 domain-containing protein" evidence="1">
    <location>
        <begin position="23"/>
        <end position="153"/>
    </location>
</feature>
<evidence type="ECO:0000256" key="1">
    <source>
        <dbReference type="SAM" id="SignalP"/>
    </source>
</evidence>
<evidence type="ECO:0008006" key="4">
    <source>
        <dbReference type="Google" id="ProtNLM"/>
    </source>
</evidence>
<dbReference type="AlphaFoldDB" id="A0A3L8PV94"/>
<reference evidence="2 3" key="1">
    <citation type="submission" date="2018-09" db="EMBL/GenBank/DDBJ databases">
        <title>Phylogeny of the Shewanellaceae, and recommendation for two new genera, Pseudoshewanella and Parashewanella.</title>
        <authorList>
            <person name="Wang G."/>
        </authorList>
    </citation>
    <scope>NUCLEOTIDE SEQUENCE [LARGE SCALE GENOMIC DNA]</scope>
    <source>
        <strain evidence="2 3">C51</strain>
    </source>
</reference>
<proteinExistence type="predicted"/>
<sequence>MKILLTFVIVLLISFYPTQARAKANFSVVTNTEVGFPDVAYDEVNADDVNAEELLPYAETVTLVGTLDQMSVDNVNVYILILHKTVSIGTPETLDDLNAEVKKKVGLLHVIFPIDLSIDGFQLGDTVTVDGELVTQHRFSHKTDVVLFAKHIH</sequence>
<dbReference type="EMBL" id="QZEI01000112">
    <property type="protein sequence ID" value="RLV57972.1"/>
    <property type="molecule type" value="Genomic_DNA"/>
</dbReference>
<gene>
    <name evidence="2" type="ORF">D5018_19705</name>
</gene>
<accession>A0A3L8PV94</accession>
<comment type="caution">
    <text evidence="2">The sequence shown here is derived from an EMBL/GenBank/DDBJ whole genome shotgun (WGS) entry which is preliminary data.</text>
</comment>
<protein>
    <recommendedName>
        <fullName evidence="4">DUF4431 domain-containing protein</fullName>
    </recommendedName>
</protein>
<keyword evidence="3" id="KW-1185">Reference proteome</keyword>
<evidence type="ECO:0000313" key="3">
    <source>
        <dbReference type="Proteomes" id="UP000281474"/>
    </source>
</evidence>